<keyword evidence="1" id="KW-0175">Coiled coil</keyword>
<organism evidence="3">
    <name type="scientific">marine metagenome</name>
    <dbReference type="NCBI Taxonomy" id="408172"/>
    <lineage>
        <taxon>unclassified sequences</taxon>
        <taxon>metagenomes</taxon>
        <taxon>ecological metagenomes</taxon>
    </lineage>
</organism>
<keyword evidence="2" id="KW-0472">Membrane</keyword>
<feature type="transmembrane region" description="Helical" evidence="2">
    <location>
        <begin position="36"/>
        <end position="58"/>
    </location>
</feature>
<protein>
    <submittedName>
        <fullName evidence="3">Uncharacterized protein</fullName>
    </submittedName>
</protein>
<evidence type="ECO:0000256" key="1">
    <source>
        <dbReference type="SAM" id="Coils"/>
    </source>
</evidence>
<feature type="non-terminal residue" evidence="3">
    <location>
        <position position="330"/>
    </location>
</feature>
<feature type="transmembrane region" description="Helical" evidence="2">
    <location>
        <begin position="78"/>
        <end position="98"/>
    </location>
</feature>
<sequence length="330" mass="37025">MKVRYQGMLLISLTFLSAISISSVAVWYSIIGLMAIFSASPIAIAIMGGTLEVGKLVAAVWLHQSWRLPDTKRWMKNYLTVAVIVLMLITSMGIFGFLSKAHIEHAAGGKEIGAKIERLTDLIARENYIIERANKKINDAQNQVVDTSTNTSERIAELQSQINNAYDRRAPEVNEQQEIINRSDRLVETQTKTYLEQLKIIDARIAQLEKHITDGEIEKVQALVGVNADGVLREITSQAIRDFRATNNTEKTRLLNIIEEIRNADRPEVRAARMEIKRLRTLAEQEIASATVAIEQIRATVTYTDTADIDELVDTQTALIKTAYTEIDTL</sequence>
<evidence type="ECO:0000256" key="2">
    <source>
        <dbReference type="SAM" id="Phobius"/>
    </source>
</evidence>
<reference evidence="3" key="1">
    <citation type="submission" date="2018-05" db="EMBL/GenBank/DDBJ databases">
        <authorList>
            <person name="Lanie J.A."/>
            <person name="Ng W.-L."/>
            <person name="Kazmierczak K.M."/>
            <person name="Andrzejewski T.M."/>
            <person name="Davidsen T.M."/>
            <person name="Wayne K.J."/>
            <person name="Tettelin H."/>
            <person name="Glass J.I."/>
            <person name="Rusch D."/>
            <person name="Podicherti R."/>
            <person name="Tsui H.-C.T."/>
            <person name="Winkler M.E."/>
        </authorList>
    </citation>
    <scope>NUCLEOTIDE SEQUENCE</scope>
</reference>
<dbReference type="AlphaFoldDB" id="A0A382NDP2"/>
<dbReference type="EMBL" id="UINC01098953">
    <property type="protein sequence ID" value="SVC57862.1"/>
    <property type="molecule type" value="Genomic_DNA"/>
</dbReference>
<name>A0A382NDP2_9ZZZZ</name>
<gene>
    <name evidence="3" type="ORF">METZ01_LOCUS310716</name>
</gene>
<proteinExistence type="predicted"/>
<keyword evidence="2" id="KW-0812">Transmembrane</keyword>
<evidence type="ECO:0000313" key="3">
    <source>
        <dbReference type="EMBL" id="SVC57862.1"/>
    </source>
</evidence>
<keyword evidence="2" id="KW-1133">Transmembrane helix</keyword>
<feature type="transmembrane region" description="Helical" evidence="2">
    <location>
        <begin position="7"/>
        <end position="30"/>
    </location>
</feature>
<feature type="coiled-coil region" evidence="1">
    <location>
        <begin position="123"/>
        <end position="150"/>
    </location>
</feature>
<accession>A0A382NDP2</accession>